<name>A0AAU8AXQ5_9VIRU</name>
<sequence length="118" mass="13299">MSISTDLSNSYKTNYIVVIKDTAHNVLVKSFIANTTLTSLWNELIMFYGSSNIRSLKTGNLEDPVLLAPNDYKAIVLGEVLDTGVIKVFDTDISRGIDDLLNYFESSQWSKSREQRTE</sequence>
<evidence type="ECO:0000313" key="1">
    <source>
        <dbReference type="EMBL" id="XCD04803.1"/>
    </source>
</evidence>
<protein>
    <submittedName>
        <fullName evidence="1">Nonstructural protein</fullName>
    </submittedName>
</protein>
<accession>A0AAU8AXQ5</accession>
<dbReference type="EMBL" id="PP511508">
    <property type="protein sequence ID" value="XCD04803.1"/>
    <property type="molecule type" value="Genomic_DNA"/>
</dbReference>
<organism evidence="1">
    <name type="scientific">Dulem virus 125</name>
    <dbReference type="NCBI Taxonomy" id="3145602"/>
    <lineage>
        <taxon>Viruses</taxon>
        <taxon>Monodnaviria</taxon>
        <taxon>Sangervirae</taxon>
        <taxon>Phixviricota</taxon>
        <taxon>Malgrandaviricetes</taxon>
        <taxon>Petitvirales</taxon>
        <taxon>Microviridae</taxon>
        <taxon>Microvirus</taxon>
    </lineage>
</organism>
<dbReference type="EMBL" id="PP511633">
    <property type="protein sequence ID" value="XCD06099.1"/>
    <property type="molecule type" value="Genomic_DNA"/>
</dbReference>
<evidence type="ECO:0000313" key="2">
    <source>
        <dbReference type="EMBL" id="XCD06099.1"/>
    </source>
</evidence>
<proteinExistence type="predicted"/>
<reference evidence="1" key="1">
    <citation type="submission" date="2024-03" db="EMBL/GenBank/DDBJ databases">
        <title>Diverse circular DNA viruses in blood, oral, and fecal samples of captive lemurs.</title>
        <authorList>
            <person name="Paietta E.N."/>
            <person name="Kraberger S."/>
            <person name="Lund M.C."/>
            <person name="Custer J.M."/>
            <person name="Vargas K.M."/>
            <person name="Ehmke E.E."/>
            <person name="Yoder A.D."/>
            <person name="Varsani A."/>
        </authorList>
    </citation>
    <scope>NUCLEOTIDE SEQUENCE</scope>
    <source>
        <strain evidence="1">Duke_24FF_1204</strain>
        <strain evidence="2">Duke_25FF_1256</strain>
    </source>
</reference>